<gene>
    <name evidence="3" type="ORF">RFM52_02330</name>
</gene>
<accession>A0ABU4YAQ0</accession>
<comment type="similarity">
    <text evidence="1">Belongs to the cycloisomerase 2 family.</text>
</comment>
<protein>
    <submittedName>
        <fullName evidence="3">Beta-propeller fold lactonase family protein</fullName>
    </submittedName>
</protein>
<sequence length="109" mass="11705">MQSACPVFVGSLNREAPYFQGARGVGLGVYAFGEATLAVQKLAETDEVDNPTFLSVTPSGRHLFSANQNADRISIFARDETSGRLTGTGRAIEIGTPMCVRITRDPLRS</sequence>
<dbReference type="RefSeq" id="WP_320294231.1">
    <property type="nucleotide sequence ID" value="NZ_JAVIIU010000002.1"/>
</dbReference>
<dbReference type="Pfam" id="PF10282">
    <property type="entry name" value="Lactonase"/>
    <property type="match status" value="1"/>
</dbReference>
<keyword evidence="4" id="KW-1185">Reference proteome</keyword>
<dbReference type="Gene3D" id="2.130.10.10">
    <property type="entry name" value="YVTN repeat-like/Quinoprotein amine dehydrogenase"/>
    <property type="match status" value="1"/>
</dbReference>
<dbReference type="InterPro" id="IPR050282">
    <property type="entry name" value="Cycloisomerase_2"/>
</dbReference>
<evidence type="ECO:0000313" key="3">
    <source>
        <dbReference type="EMBL" id="MDX8484017.1"/>
    </source>
</evidence>
<keyword evidence="2" id="KW-0119">Carbohydrate metabolism</keyword>
<dbReference type="EMBL" id="JAVIIV010000001">
    <property type="protein sequence ID" value="MDX8484017.1"/>
    <property type="molecule type" value="Genomic_DNA"/>
</dbReference>
<dbReference type="InterPro" id="IPR015943">
    <property type="entry name" value="WD40/YVTN_repeat-like_dom_sf"/>
</dbReference>
<evidence type="ECO:0000256" key="2">
    <source>
        <dbReference type="ARBA" id="ARBA00022526"/>
    </source>
</evidence>
<dbReference type="InterPro" id="IPR011045">
    <property type="entry name" value="N2O_reductase_N"/>
</dbReference>
<dbReference type="SUPFAM" id="SSF50974">
    <property type="entry name" value="Nitrous oxide reductase, N-terminal domain"/>
    <property type="match status" value="1"/>
</dbReference>
<dbReference type="PANTHER" id="PTHR30344:SF1">
    <property type="entry name" value="6-PHOSPHOGLUCONOLACTONASE"/>
    <property type="match status" value="1"/>
</dbReference>
<evidence type="ECO:0000313" key="4">
    <source>
        <dbReference type="Proteomes" id="UP001280156"/>
    </source>
</evidence>
<evidence type="ECO:0000256" key="1">
    <source>
        <dbReference type="ARBA" id="ARBA00005564"/>
    </source>
</evidence>
<name>A0ABU4YAQ0_9HYPH</name>
<comment type="caution">
    <text evidence="3">The sequence shown here is derived from an EMBL/GenBank/DDBJ whole genome shotgun (WGS) entry which is preliminary data.</text>
</comment>
<dbReference type="Proteomes" id="UP001280156">
    <property type="component" value="Unassembled WGS sequence"/>
</dbReference>
<keyword evidence="2" id="KW-0313">Glucose metabolism</keyword>
<dbReference type="PANTHER" id="PTHR30344">
    <property type="entry name" value="6-PHOSPHOGLUCONOLACTONASE-RELATED"/>
    <property type="match status" value="1"/>
</dbReference>
<proteinExistence type="inferred from homology"/>
<organism evidence="3 4">
    <name type="scientific">Mesorhizobium humile</name>
    <dbReference type="NCBI Taxonomy" id="3072313"/>
    <lineage>
        <taxon>Bacteria</taxon>
        <taxon>Pseudomonadati</taxon>
        <taxon>Pseudomonadota</taxon>
        <taxon>Alphaproteobacteria</taxon>
        <taxon>Hyphomicrobiales</taxon>
        <taxon>Phyllobacteriaceae</taxon>
        <taxon>Mesorhizobium</taxon>
    </lineage>
</organism>
<dbReference type="InterPro" id="IPR019405">
    <property type="entry name" value="Lactonase_7-beta_prop"/>
</dbReference>
<reference evidence="3 4" key="1">
    <citation type="submission" date="2023-08" db="EMBL/GenBank/DDBJ databases">
        <title>Implementing the SeqCode for naming new Mesorhizobium species isolated from Vachellia karroo root nodules.</title>
        <authorList>
            <person name="Van Lill M."/>
        </authorList>
    </citation>
    <scope>NUCLEOTIDE SEQUENCE [LARGE SCALE GENOMIC DNA]</scope>
    <source>
        <strain evidence="3 4">VK2B</strain>
    </source>
</reference>